<evidence type="ECO:0000256" key="12">
    <source>
        <dbReference type="ARBA" id="ARBA00023056"/>
    </source>
</evidence>
<accession>A0A6J2XGQ5</accession>
<protein>
    <recommendedName>
        <fullName evidence="7">Glycogen debranching enzyme</fullName>
        <ecNumber evidence="5">2.4.1.25</ecNumber>
        <ecNumber evidence="6">3.2.1.33</ecNumber>
    </recommendedName>
    <alternativeName>
        <fullName evidence="16">Glycogen debrancher</fullName>
    </alternativeName>
</protein>
<proteinExistence type="inferred from homology"/>
<dbReference type="InterPro" id="IPR029436">
    <property type="entry name" value="AGL_euk_N"/>
</dbReference>
<dbReference type="EC" id="2.4.1.25" evidence="5"/>
<dbReference type="SUPFAM" id="SSF51445">
    <property type="entry name" value="(Trans)glycosidases"/>
    <property type="match status" value="1"/>
</dbReference>
<dbReference type="InterPro" id="IPR017853">
    <property type="entry name" value="GH"/>
</dbReference>
<dbReference type="FunFam" id="1.50.10.10:FF:000039">
    <property type="entry name" value="Glycogen debranching enzyme Gdb1, putative"/>
    <property type="match status" value="1"/>
</dbReference>
<evidence type="ECO:0000256" key="14">
    <source>
        <dbReference type="ARBA" id="ARBA00023295"/>
    </source>
</evidence>
<evidence type="ECO:0000259" key="19">
    <source>
        <dbReference type="Pfam" id="PF14699"/>
    </source>
</evidence>
<dbReference type="InterPro" id="IPR010401">
    <property type="entry name" value="AGL/Gdb1"/>
</dbReference>
<dbReference type="FunCoup" id="A0A6J2XGQ5">
    <property type="interactions" value="1117"/>
</dbReference>
<dbReference type="SUPFAM" id="SSF48208">
    <property type="entry name" value="Six-hairpin glycosidases"/>
    <property type="match status" value="1"/>
</dbReference>
<dbReference type="InterPro" id="IPR008928">
    <property type="entry name" value="6-hairpin_glycosidase_sf"/>
</dbReference>
<keyword evidence="14" id="KW-0326">Glycosidase</keyword>
<evidence type="ECO:0000256" key="6">
    <source>
        <dbReference type="ARBA" id="ARBA00012778"/>
    </source>
</evidence>
<dbReference type="FunFam" id="3.20.20.80:FF:000070">
    <property type="entry name" value="GDB1p Glycogen debranching enzyme"/>
    <property type="match status" value="1"/>
</dbReference>
<keyword evidence="11" id="KW-0378">Hydrolase</keyword>
<comment type="catalytic activity">
    <reaction evidence="2">
        <text>Hydrolysis of (1-&gt;6)-alpha-D-glucosidic branch linkages in glycogen phosphorylase limit dextrin.</text>
        <dbReference type="EC" id="3.2.1.33"/>
    </reaction>
</comment>
<dbReference type="GO" id="GO:0004135">
    <property type="term" value="F:amylo-alpha-1,6-glucosidase activity"/>
    <property type="evidence" value="ECO:0007669"/>
    <property type="project" value="UniProtKB-EC"/>
</dbReference>
<feature type="domain" description="Glycogen debranching enzyme C-terminal" evidence="18">
    <location>
        <begin position="1648"/>
        <end position="2095"/>
    </location>
</feature>
<dbReference type="InterPro" id="IPR006421">
    <property type="entry name" value="Glycogen_debranch_met"/>
</dbReference>
<evidence type="ECO:0000256" key="17">
    <source>
        <dbReference type="SAM" id="MobiDB-lite"/>
    </source>
</evidence>
<dbReference type="CDD" id="cd11327">
    <property type="entry name" value="AmyAc_Glg_debranch_2"/>
    <property type="match status" value="1"/>
</dbReference>
<evidence type="ECO:0000313" key="23">
    <source>
        <dbReference type="RefSeq" id="XP_030750311.1"/>
    </source>
</evidence>
<dbReference type="RefSeq" id="XP_030750311.1">
    <property type="nucleotide sequence ID" value="XM_030894451.1"/>
</dbReference>
<evidence type="ECO:0000256" key="5">
    <source>
        <dbReference type="ARBA" id="ARBA00012560"/>
    </source>
</evidence>
<feature type="domain" description="Glycogen debranching enzyme central" evidence="21">
    <location>
        <begin position="1271"/>
        <end position="1544"/>
    </location>
</feature>
<keyword evidence="8" id="KW-0963">Cytoplasm</keyword>
<dbReference type="InterPro" id="IPR032790">
    <property type="entry name" value="GDE_C"/>
</dbReference>
<feature type="domain" description="Glycogen debranching enzyme glucanotransferase" evidence="20">
    <location>
        <begin position="690"/>
        <end position="1124"/>
    </location>
</feature>
<evidence type="ECO:0000256" key="13">
    <source>
        <dbReference type="ARBA" id="ARBA00023268"/>
    </source>
</evidence>
<dbReference type="Gene3D" id="3.20.20.80">
    <property type="entry name" value="Glycosidases"/>
    <property type="match status" value="2"/>
</dbReference>
<reference evidence="23" key="1">
    <citation type="submission" date="2025-08" db="UniProtKB">
        <authorList>
            <consortium name="RefSeq"/>
        </authorList>
    </citation>
    <scope>IDENTIFICATION</scope>
    <source>
        <tissue evidence="23">Gonads</tissue>
    </source>
</reference>
<dbReference type="GO" id="GO:0004134">
    <property type="term" value="F:4-alpha-glucanotransferase activity"/>
    <property type="evidence" value="ECO:0007669"/>
    <property type="project" value="UniProtKB-EC"/>
</dbReference>
<organism evidence="22 23">
    <name type="scientific">Sitophilus oryzae</name>
    <name type="common">Rice weevil</name>
    <name type="synonym">Curculio oryzae</name>
    <dbReference type="NCBI Taxonomy" id="7048"/>
    <lineage>
        <taxon>Eukaryota</taxon>
        <taxon>Metazoa</taxon>
        <taxon>Ecdysozoa</taxon>
        <taxon>Arthropoda</taxon>
        <taxon>Hexapoda</taxon>
        <taxon>Insecta</taxon>
        <taxon>Pterygota</taxon>
        <taxon>Neoptera</taxon>
        <taxon>Endopterygota</taxon>
        <taxon>Coleoptera</taxon>
        <taxon>Polyphaga</taxon>
        <taxon>Cucujiformia</taxon>
        <taxon>Curculionidae</taxon>
        <taxon>Dryophthorinae</taxon>
        <taxon>Sitophilus</taxon>
    </lineage>
</organism>
<feature type="domain" description="Eukaryotic glycogen debranching enzyme N-terminal" evidence="19">
    <location>
        <begin position="595"/>
        <end position="685"/>
    </location>
</feature>
<evidence type="ECO:0000256" key="9">
    <source>
        <dbReference type="ARBA" id="ARBA00022676"/>
    </source>
</evidence>
<dbReference type="InParanoid" id="A0A6J2XGQ5"/>
<dbReference type="InterPro" id="IPR032788">
    <property type="entry name" value="AGL_central"/>
</dbReference>
<comment type="subcellular location">
    <subcellularLocation>
        <location evidence="4">Cytoplasm</location>
    </subcellularLocation>
</comment>
<dbReference type="EC" id="3.2.1.33" evidence="6"/>
<dbReference type="KEGG" id="soy:115878093"/>
<dbReference type="Pfam" id="PF14701">
    <property type="entry name" value="hDGE_amylase"/>
    <property type="match status" value="1"/>
</dbReference>
<evidence type="ECO:0000256" key="4">
    <source>
        <dbReference type="ARBA" id="ARBA00004496"/>
    </source>
</evidence>
<evidence type="ECO:0000256" key="16">
    <source>
        <dbReference type="ARBA" id="ARBA00031477"/>
    </source>
</evidence>
<evidence type="ECO:0000256" key="3">
    <source>
        <dbReference type="ARBA" id="ARBA00003530"/>
    </source>
</evidence>
<evidence type="ECO:0000256" key="11">
    <source>
        <dbReference type="ARBA" id="ARBA00022801"/>
    </source>
</evidence>
<feature type="region of interest" description="Disordered" evidence="17">
    <location>
        <begin position="111"/>
        <end position="182"/>
    </location>
</feature>
<comment type="catalytic activity">
    <reaction evidence="1">
        <text>Transfers a segment of a (1-&gt;4)-alpha-D-glucan to a new position in an acceptor, which may be glucose or a (1-&gt;4)-alpha-D-glucan.</text>
        <dbReference type="EC" id="2.4.1.25"/>
    </reaction>
</comment>
<evidence type="ECO:0000259" key="18">
    <source>
        <dbReference type="Pfam" id="PF06202"/>
    </source>
</evidence>
<evidence type="ECO:0000256" key="2">
    <source>
        <dbReference type="ARBA" id="ARBA00000927"/>
    </source>
</evidence>
<dbReference type="NCBIfam" id="TIGR01531">
    <property type="entry name" value="glyc_debranch"/>
    <property type="match status" value="1"/>
</dbReference>
<dbReference type="FunFam" id="3.20.20.80:FF:000206">
    <property type="entry name" value="Amylo-alpha-1, 6-glucosidase, 4-alpha-glucanotransferase b"/>
    <property type="match status" value="1"/>
</dbReference>
<keyword evidence="12" id="KW-0320">Glycogen biosynthesis</keyword>
<dbReference type="GO" id="GO:0005737">
    <property type="term" value="C:cytoplasm"/>
    <property type="evidence" value="ECO:0007669"/>
    <property type="project" value="UniProtKB-SubCell"/>
</dbReference>
<evidence type="ECO:0000259" key="21">
    <source>
        <dbReference type="Pfam" id="PF14702"/>
    </source>
</evidence>
<keyword evidence="9" id="KW-0328">Glycosyltransferase</keyword>
<evidence type="ECO:0000256" key="10">
    <source>
        <dbReference type="ARBA" id="ARBA00022679"/>
    </source>
</evidence>
<dbReference type="OrthoDB" id="10248904at2759"/>
<dbReference type="GO" id="GO:0005978">
    <property type="term" value="P:glycogen biosynthetic process"/>
    <property type="evidence" value="ECO:0007669"/>
    <property type="project" value="UniProtKB-KW"/>
</dbReference>
<gene>
    <name evidence="23" type="primary">LOC115878093</name>
</gene>
<dbReference type="Proteomes" id="UP000504635">
    <property type="component" value="Unplaced"/>
</dbReference>
<dbReference type="PANTHER" id="PTHR10569:SF2">
    <property type="entry name" value="GLYCOGEN DEBRANCHING ENZYME"/>
    <property type="match status" value="1"/>
</dbReference>
<dbReference type="Pfam" id="PF14699">
    <property type="entry name" value="hGDE_N"/>
    <property type="match status" value="1"/>
</dbReference>
<dbReference type="PANTHER" id="PTHR10569">
    <property type="entry name" value="GLYCOGEN DEBRANCHING ENZYME"/>
    <property type="match status" value="1"/>
</dbReference>
<evidence type="ECO:0000256" key="7">
    <source>
        <dbReference type="ARBA" id="ARBA00020723"/>
    </source>
</evidence>
<comment type="function">
    <text evidence="3">Multifunctional enzyme acting as 1,4-alpha-D-glucan:1,4-alpha-D-glucan 4-alpha-D-glycosyltransferase and amylo-1,6-glucosidase in glycogen degradation.</text>
</comment>
<dbReference type="InterPro" id="IPR032792">
    <property type="entry name" value="AGL_glucanoTrfase"/>
</dbReference>
<keyword evidence="13" id="KW-0511">Multifunctional enzyme</keyword>
<dbReference type="GO" id="GO:0005980">
    <property type="term" value="P:glycogen catabolic process"/>
    <property type="evidence" value="ECO:0007669"/>
    <property type="project" value="InterPro"/>
</dbReference>
<evidence type="ECO:0000256" key="1">
    <source>
        <dbReference type="ARBA" id="ARBA00000439"/>
    </source>
</evidence>
<dbReference type="Pfam" id="PF06202">
    <property type="entry name" value="GDE_C"/>
    <property type="match status" value="1"/>
</dbReference>
<evidence type="ECO:0000313" key="22">
    <source>
        <dbReference type="Proteomes" id="UP000504635"/>
    </source>
</evidence>
<sequence>MNWSLAVSVLSGSAILLLLLRFSTKMAAILAWIVGTITGSRKREDSIGEGSQIPIVKNSEPVISQEQDKNKKEEEPTFDTTLSTPVEDFLEDTIKEECSLNKNLVTSLQKGDKLKKKEKVEKSEKSQCNSEAVNKDTSTKKKVKNKNKPILPKVSKNEDISNPKQLSNSENDEEEPFVTVKERSRKKGKAILQKQNSQEIINNVISKGITKKVTVSSSIIDHYTQKDIKSNNPSVNESFVLISNSPANTKTEAKSKTVSSHISYASVLTNSVSDIKDLEENSKDILVNESSTQQKENNEISSSIEVLSEYSEEFENDTELAKEVCEDTVLSVKENIVISEENTNQLLNGVDSLNCADVNSHKNQPLFDRTDYIQNAFDFVDTSISGNNEIKFDDTEKFLNAEIFTQENTELFGNKKEFLFKKSTLENSAIEIDLSIFNYLPTVFDYEKKNHEDQACSSIITEFNSSIDFEVVSKESKFNVIESQSNSTENCSSNIESFIQISEGTNSKLSSNTKEEIVENKVDENLEPQLIENNPNKIKEIESKQVAENSVVKQVVNQASKNLFLTNMTQVRVLILNDKEHQQSTIYRIEKTFILQFRLGPSLLGRKIKLYCNYPPENGVFNRDSYQLLNWCQDEGCKNADDTALFTYIEANLAGSFHYYFVYDNADDQERQGSGYFIVDPLLTYGNNEKLPLDCIQCQTVLAKQLGPFSSWERKLEVAKESGYNIIHFTPIQELGASNSSYSLSEQLVLNPLFTEENSPEVTFGDVEKFIDKLRKDWKVLSICDIVLNHTANESKWLKDHPESTYNCLHCPYLRPAYILDAAFHVFSLDVKKGNYENCGIPTVVDNEDHLNAIRYHFKTNVLEGLKIYQLYTVDVNKYVEDFMSLARKTPPASGENKSLEELKIIQDVEYRRLKSTIDLDLAVKTYNVYRQDCFDEESRLKRCTEDFKTKLESLNDIVIREVNDDLNVAVENVIAGIRYHRVQQDGPRFKDITENKPLVYRYFTDYGSPITLSEYEEIMYSENGKYLMAHNGWVMNSDPLKNFAAAGTKTYIRRELIAWGDSVKLHYGDKPEDCPFLWNHMRKYVEQTAKIFDGIRLDNCHSTPIHVAEYLLDCARKVRPDLYVVAELFTNSDLVDNIFVNRLGITSLIREAMSAWDSHEEGRLVYRYGGLPVGSFYQPNVRPLVPMVAHALFLDLTHDNPSPVQKRSVFDLLTSSALVNMACCASGSNRGYDELVPHHIHVVDENRQYTEWSKEDTLPTGNKYVNSKSGIIPAKKALHELHYRLGKEGYSQVYVDQIDPDIVAVTRHNPDTHSSYVLVAFTAFSHPDINAGNYQRGIKPLRIEGVLDEIVLEASLSHINGASGASKFTKFENFVEDPEWINGLSEYQVSVKQHISVSESDIFEEVDSGSKDIFQLNFKNFKPGSVVAVKVSLPEEMNKSISYLRSFIDSISSTKNTEIKQVIEKMTLADINRALYRCGQEERDEGNGFDVYNIPNFGPLVYCGLQGFMSLLANIRPSNDLGHPFCGNLRDGNWMIDYIWKRLQVDEGTKELGQWIEENIKYLYNIPRYLIPCYFDVIVTEIYTCLLDQSYNLMSDFVKHGSSFVKGLSLGSLQFGAYIKSADLPTLSPNLAPPKPPVRESSDGRDIQACVSLSAGLPHFSVGYMRNWGRDTFIALRGLFILTGRFEESRQHILAYAACLRHGLIPNLLDGGRNPRFNCRDAIWWWLYCIKSYCEEVPDGVQILSDKVSRIFPTDDSPNQPPGTVDQPLHDVIQEGLKVHFQGLKFRERNAGRQIDEHMTDAGFNNQIGIHPDTGFVFGGNQWNCGTWMDKMGSSDKAGNRGKPATPRDGSAVELVGLSKAAVSWLWELNQKGHYPYDGVERLHKNGSVTKWTFKFWADKIQENFEKNFWIDYVTPNEEPRPDLINRRTIYKDIYGSSLPWTDYQLRCNFPIAMVAAPELFNPQHAWAALEQVEKCLLGPLGIKTLDTKDWNYRGDYDNSNDSNDIHTAHGFNYHQGPEWVWPVGFFLRAKLIFAAQNGLLQETVASTKIILAKHLIELQTSLWRGLPELTNSNGSYCNDSSRTQAWSMSCILEVLHDLQKVESRLLKN</sequence>
<dbReference type="Pfam" id="PF14702">
    <property type="entry name" value="hGDE_central"/>
    <property type="match status" value="1"/>
</dbReference>
<comment type="similarity">
    <text evidence="15">Belongs to the glycogen debranching enzyme family.</text>
</comment>
<evidence type="ECO:0000259" key="20">
    <source>
        <dbReference type="Pfam" id="PF14701"/>
    </source>
</evidence>
<name>A0A6J2XGQ5_SITOR</name>
<evidence type="ECO:0000256" key="15">
    <source>
        <dbReference type="ARBA" id="ARBA00025780"/>
    </source>
</evidence>
<keyword evidence="22" id="KW-1185">Reference proteome</keyword>
<dbReference type="GeneID" id="115878093"/>
<evidence type="ECO:0000256" key="8">
    <source>
        <dbReference type="ARBA" id="ARBA00022490"/>
    </source>
</evidence>
<keyword evidence="10" id="KW-0808">Transferase</keyword>